<evidence type="ECO:0000256" key="4">
    <source>
        <dbReference type="ARBA" id="ARBA00032976"/>
    </source>
</evidence>
<dbReference type="Pfam" id="PF01522">
    <property type="entry name" value="Polysacc_deac_1"/>
    <property type="match status" value="1"/>
</dbReference>
<sequence length="286" mass="30091">MPQQPRRWRPAPLIRASFGLHGAAAGALVLQPGLWPWWLGALVANHAVLTASGMLPHSALLGPNMTRLPPGASGRIALTFDDGPDPDVTPRVLDLLGAAGQCASFFLVGKHAARHPALVRRILAEGHSAENHSHTHPWHFATLGPRGQWNEVSQAQRAILEAGGKPRFFRPPIGLRSPFLDPVLARAGLHLANWSRRGADGALADPARILHRLRAPRAGEILLLHDGNCRAGPDGRAVVLSVLPELLRRIADAGLNGVTLPAAAAGAIPATATAAESPASGGYASR</sequence>
<dbReference type="CDD" id="cd10917">
    <property type="entry name" value="CE4_NodB_like_6s_7s"/>
    <property type="match status" value="1"/>
</dbReference>
<evidence type="ECO:0000256" key="1">
    <source>
        <dbReference type="ARBA" id="ARBA00003236"/>
    </source>
</evidence>
<feature type="transmembrane region" description="Helical" evidence="5">
    <location>
        <begin position="12"/>
        <end position="31"/>
    </location>
</feature>
<comment type="caution">
    <text evidence="7">The sequence shown here is derived from an EMBL/GenBank/DDBJ whole genome shotgun (WGS) entry which is preliminary data.</text>
</comment>
<dbReference type="GO" id="GO:0016787">
    <property type="term" value="F:hydrolase activity"/>
    <property type="evidence" value="ECO:0007669"/>
    <property type="project" value="UniProtKB-KW"/>
</dbReference>
<evidence type="ECO:0000256" key="5">
    <source>
        <dbReference type="SAM" id="Phobius"/>
    </source>
</evidence>
<comment type="similarity">
    <text evidence="2">Belongs to the polysaccharide deacetylase family.</text>
</comment>
<keyword evidence="5" id="KW-0472">Membrane</keyword>
<dbReference type="PANTHER" id="PTHR10587:SF137">
    <property type="entry name" value="4-DEOXY-4-FORMAMIDO-L-ARABINOSE-PHOSPHOUNDECAPRENOL DEFORMYLASE ARND-RELATED"/>
    <property type="match status" value="1"/>
</dbReference>
<evidence type="ECO:0000313" key="7">
    <source>
        <dbReference type="EMBL" id="MFC3126464.1"/>
    </source>
</evidence>
<evidence type="ECO:0000313" key="8">
    <source>
        <dbReference type="Proteomes" id="UP001595593"/>
    </source>
</evidence>
<name>A0ABV7G1A3_9PROT</name>
<proteinExistence type="inferred from homology"/>
<dbReference type="EMBL" id="JBHRTN010000018">
    <property type="protein sequence ID" value="MFC3126464.1"/>
    <property type="molecule type" value="Genomic_DNA"/>
</dbReference>
<dbReference type="InterPro" id="IPR011330">
    <property type="entry name" value="Glyco_hydro/deAcase_b/a-brl"/>
</dbReference>
<reference evidence="8" key="1">
    <citation type="journal article" date="2019" name="Int. J. Syst. Evol. Microbiol.">
        <title>The Global Catalogue of Microorganisms (GCM) 10K type strain sequencing project: providing services to taxonomists for standard genome sequencing and annotation.</title>
        <authorList>
            <consortium name="The Broad Institute Genomics Platform"/>
            <consortium name="The Broad Institute Genome Sequencing Center for Infectious Disease"/>
            <person name="Wu L."/>
            <person name="Ma J."/>
        </authorList>
    </citation>
    <scope>NUCLEOTIDE SEQUENCE [LARGE SCALE GENOMIC DNA]</scope>
    <source>
        <strain evidence="8">KCTC 52094</strain>
    </source>
</reference>
<dbReference type="RefSeq" id="WP_379597804.1">
    <property type="nucleotide sequence ID" value="NZ_JBHRTN010000018.1"/>
</dbReference>
<feature type="domain" description="NodB homology" evidence="6">
    <location>
        <begin position="74"/>
        <end position="286"/>
    </location>
</feature>
<dbReference type="PROSITE" id="PS51677">
    <property type="entry name" value="NODB"/>
    <property type="match status" value="1"/>
</dbReference>
<evidence type="ECO:0000256" key="2">
    <source>
        <dbReference type="ARBA" id="ARBA00010973"/>
    </source>
</evidence>
<keyword evidence="5" id="KW-1133">Transmembrane helix</keyword>
<gene>
    <name evidence="7" type="ORF">ACFOD4_15480</name>
</gene>
<dbReference type="Gene3D" id="3.20.20.370">
    <property type="entry name" value="Glycoside hydrolase/deacetylase"/>
    <property type="match status" value="1"/>
</dbReference>
<organism evidence="7 8">
    <name type="scientific">Teichococcus globiformis</name>
    <dbReference type="NCBI Taxonomy" id="2307229"/>
    <lineage>
        <taxon>Bacteria</taxon>
        <taxon>Pseudomonadati</taxon>
        <taxon>Pseudomonadota</taxon>
        <taxon>Alphaproteobacteria</taxon>
        <taxon>Acetobacterales</taxon>
        <taxon>Roseomonadaceae</taxon>
        <taxon>Roseomonas</taxon>
    </lineage>
</organism>
<dbReference type="Proteomes" id="UP001595593">
    <property type="component" value="Unassembled WGS sequence"/>
</dbReference>
<keyword evidence="8" id="KW-1185">Reference proteome</keyword>
<accession>A0ABV7G1A3</accession>
<keyword evidence="7" id="KW-0378">Hydrolase</keyword>
<comment type="function">
    <text evidence="1">Is involved in generating a small heat-stable compound (Nod), an acylated oligomer of N-acetylglucosamine, that stimulates mitosis in various plant protoplasts.</text>
</comment>
<dbReference type="InterPro" id="IPR002509">
    <property type="entry name" value="NODB_dom"/>
</dbReference>
<evidence type="ECO:0000256" key="3">
    <source>
        <dbReference type="ARBA" id="ARBA00020071"/>
    </source>
</evidence>
<dbReference type="SUPFAM" id="SSF88713">
    <property type="entry name" value="Glycoside hydrolase/deacetylase"/>
    <property type="match status" value="1"/>
</dbReference>
<dbReference type="PANTHER" id="PTHR10587">
    <property type="entry name" value="GLYCOSYL TRANSFERASE-RELATED"/>
    <property type="match status" value="1"/>
</dbReference>
<protein>
    <recommendedName>
        <fullName evidence="3">Chitooligosaccharide deacetylase</fullName>
    </recommendedName>
    <alternativeName>
        <fullName evidence="4">Nodulation protein B</fullName>
    </alternativeName>
</protein>
<dbReference type="InterPro" id="IPR050248">
    <property type="entry name" value="Polysacc_deacetylase_ArnD"/>
</dbReference>
<evidence type="ECO:0000259" key="6">
    <source>
        <dbReference type="PROSITE" id="PS51677"/>
    </source>
</evidence>
<keyword evidence="5" id="KW-0812">Transmembrane</keyword>